<sequence>MRLTLALVLLAAFAAVSATPAPAAEPDPKFYVFLCFGQSNMEGFPGVEEQDKAEADRFQVLAAVDAPKLGRKKGNWYPAVAPLCRGSTGLCPADCFGRTMVAALPKDIKVGVVNVSVAGCKIELFDKANHEAYAKTAPAWMAGIIKEYGGNPYAHLVEMGRLAQKTGVIKGILFHQGESNNGDKKWPEKVKAVYDGLIKDLDLKPEFVPLLAGELVHADQKGACAGMNAVIADLPKAIPNAHVVSSAGCKARPDRLHFTPEGYRELGKRYGEKMLSLLGDKIAAPKEPEKREPTPTTYCNPISLPNYPIGRRARDATVGAPVPKDDWLWLVDKQQQFRELADVSVLWHDGAWYMYPSVDMAWVSTDGGATWQHHPLNVRDVGYAPTVVKHKGKFLLMASESPVYAADAPLGPFKEVGRIELPAGVPGQIDPMLFSDDGRLFYYWGCTPTEGIFGVELNADDPTKVIGKPVRVIAFEPDKQPWQRLGDWNEQPARGWVGAWMLKRDGKYFLTYGAGGTENRTYAMGCAVGQSPLGPFVSQKSNPILRTTTGLVTGTAHGCVVEGPHKSLWAFYTVRAGVVHGFERRLGMDPAYIGEDGELHVNGATSLPQRLPTAAKAAEPTGWLPLNAGPRTVGSSDAPNLSGRLAVDDDLRTWWQPAADDKAPTLTSNLTTPGALVSAVRVIWRDGGLNTKQGAKPGSFRYKVEVRTGAGAWTTVINRSQSTDDLLIDYRECPPTPGTAARLVIVGEPAGITPSGAEFTVFGQVGN</sequence>
<evidence type="ECO:0000256" key="4">
    <source>
        <dbReference type="ARBA" id="ARBA00023277"/>
    </source>
</evidence>
<reference evidence="9" key="1">
    <citation type="submission" date="2019-08" db="EMBL/GenBank/DDBJ databases">
        <title>Limnoglobus roseus gen. nov., sp. nov., a novel freshwater planctomycete with a giant genome from the family Gemmataceae.</title>
        <authorList>
            <person name="Kulichevskaya I.S."/>
            <person name="Naumoff D.G."/>
            <person name="Miroshnikov K."/>
            <person name="Ivanova A."/>
            <person name="Philippov D.A."/>
            <person name="Hakobyan A."/>
            <person name="Rijpstra I.C."/>
            <person name="Sinninghe Damste J.S."/>
            <person name="Liesack W."/>
            <person name="Dedysh S.N."/>
        </authorList>
    </citation>
    <scope>NUCLEOTIDE SEQUENCE [LARGE SCALE GENOMIC DNA]</scope>
    <source>
        <strain evidence="9">PX52</strain>
    </source>
</reference>
<dbReference type="InterPro" id="IPR036514">
    <property type="entry name" value="SGNH_hydro_sf"/>
</dbReference>
<evidence type="ECO:0000256" key="5">
    <source>
        <dbReference type="ARBA" id="ARBA00023295"/>
    </source>
</evidence>
<dbReference type="InterPro" id="IPR052176">
    <property type="entry name" value="Glycosyl_Hydrlase_43_Enz"/>
</dbReference>
<evidence type="ECO:0000259" key="7">
    <source>
        <dbReference type="Pfam" id="PF03629"/>
    </source>
</evidence>
<proteinExistence type="inferred from homology"/>
<comment type="similarity">
    <text evidence="1">Belongs to the glycosyl hydrolase 43 family.</text>
</comment>
<dbReference type="InterPro" id="IPR023296">
    <property type="entry name" value="Glyco_hydro_beta-prop_sf"/>
</dbReference>
<dbReference type="RefSeq" id="WP_168219477.1">
    <property type="nucleotide sequence ID" value="NZ_CP042425.1"/>
</dbReference>
<dbReference type="SUPFAM" id="SSF52266">
    <property type="entry name" value="SGNH hydrolase"/>
    <property type="match status" value="1"/>
</dbReference>
<organism evidence="8 9">
    <name type="scientific">Limnoglobus roseus</name>
    <dbReference type="NCBI Taxonomy" id="2598579"/>
    <lineage>
        <taxon>Bacteria</taxon>
        <taxon>Pseudomonadati</taxon>
        <taxon>Planctomycetota</taxon>
        <taxon>Planctomycetia</taxon>
        <taxon>Gemmatales</taxon>
        <taxon>Gemmataceae</taxon>
        <taxon>Limnoglobus</taxon>
    </lineage>
</organism>
<evidence type="ECO:0000256" key="6">
    <source>
        <dbReference type="SAM" id="SignalP"/>
    </source>
</evidence>
<feature type="chain" id="PRO_5022927730" evidence="6">
    <location>
        <begin position="24"/>
        <end position="767"/>
    </location>
</feature>
<evidence type="ECO:0000313" key="9">
    <source>
        <dbReference type="Proteomes" id="UP000324974"/>
    </source>
</evidence>
<feature type="signal peptide" evidence="6">
    <location>
        <begin position="1"/>
        <end position="23"/>
    </location>
</feature>
<dbReference type="EMBL" id="CP042425">
    <property type="protein sequence ID" value="QEL20790.1"/>
    <property type="molecule type" value="Genomic_DNA"/>
</dbReference>
<keyword evidence="6" id="KW-0732">Signal</keyword>
<dbReference type="InterPro" id="IPR008979">
    <property type="entry name" value="Galactose-bd-like_sf"/>
</dbReference>
<dbReference type="Proteomes" id="UP000324974">
    <property type="component" value="Chromosome"/>
</dbReference>
<dbReference type="Pfam" id="PF04616">
    <property type="entry name" value="Glyco_hydro_43"/>
    <property type="match status" value="1"/>
</dbReference>
<evidence type="ECO:0000256" key="2">
    <source>
        <dbReference type="ARBA" id="ARBA00022651"/>
    </source>
</evidence>
<dbReference type="GO" id="GO:0004553">
    <property type="term" value="F:hydrolase activity, hydrolyzing O-glycosyl compounds"/>
    <property type="evidence" value="ECO:0007669"/>
    <property type="project" value="InterPro"/>
</dbReference>
<dbReference type="Gene3D" id="3.40.50.1110">
    <property type="entry name" value="SGNH hydrolase"/>
    <property type="match status" value="1"/>
</dbReference>
<keyword evidence="3 8" id="KW-0378">Hydrolase</keyword>
<dbReference type="InterPro" id="IPR006710">
    <property type="entry name" value="Glyco_hydro_43"/>
</dbReference>
<dbReference type="Pfam" id="PF03629">
    <property type="entry name" value="SASA"/>
    <property type="match status" value="1"/>
</dbReference>
<keyword evidence="5" id="KW-0326">Glycosidase</keyword>
<dbReference type="Gene3D" id="2.60.120.260">
    <property type="entry name" value="Galactose-binding domain-like"/>
    <property type="match status" value="1"/>
</dbReference>
<dbReference type="InterPro" id="IPR005181">
    <property type="entry name" value="SASA"/>
</dbReference>
<keyword evidence="4" id="KW-0119">Carbohydrate metabolism</keyword>
<name>A0A5C1AP62_9BACT</name>
<dbReference type="SUPFAM" id="SSF49785">
    <property type="entry name" value="Galactose-binding domain-like"/>
    <property type="match status" value="1"/>
</dbReference>
<dbReference type="GO" id="GO:0016788">
    <property type="term" value="F:hydrolase activity, acting on ester bonds"/>
    <property type="evidence" value="ECO:0007669"/>
    <property type="project" value="UniProtKB-ARBA"/>
</dbReference>
<keyword evidence="2" id="KW-0624">Polysaccharide degradation</keyword>
<dbReference type="SUPFAM" id="SSF75005">
    <property type="entry name" value="Arabinanase/levansucrase/invertase"/>
    <property type="match status" value="1"/>
</dbReference>
<dbReference type="KEGG" id="lrs:PX52LOC_07906"/>
<keyword evidence="9" id="KW-1185">Reference proteome</keyword>
<accession>A0A5C1AP62</accession>
<evidence type="ECO:0000313" key="8">
    <source>
        <dbReference type="EMBL" id="QEL20790.1"/>
    </source>
</evidence>
<dbReference type="PANTHER" id="PTHR43772">
    <property type="entry name" value="ENDO-1,4-BETA-XYLANASE"/>
    <property type="match status" value="1"/>
</dbReference>
<evidence type="ECO:0000256" key="1">
    <source>
        <dbReference type="ARBA" id="ARBA00009865"/>
    </source>
</evidence>
<keyword evidence="2" id="KW-0858">Xylan degradation</keyword>
<gene>
    <name evidence="8" type="primary">axe1-6A</name>
    <name evidence="8" type="ORF">PX52LOC_07906</name>
</gene>
<dbReference type="AlphaFoldDB" id="A0A5C1AP62"/>
<feature type="domain" description="Sialate O-acetylesterase" evidence="7">
    <location>
        <begin position="30"/>
        <end position="275"/>
    </location>
</feature>
<evidence type="ECO:0000256" key="3">
    <source>
        <dbReference type="ARBA" id="ARBA00022801"/>
    </source>
</evidence>
<dbReference type="PANTHER" id="PTHR43772:SF2">
    <property type="entry name" value="PUTATIVE (AFU_ORTHOLOGUE AFUA_2G04480)-RELATED"/>
    <property type="match status" value="1"/>
</dbReference>
<protein>
    <submittedName>
        <fullName evidence="8">Inverting glycoside hydrolase and acetyl xylan esterase</fullName>
    </submittedName>
</protein>
<dbReference type="Gene3D" id="2.115.10.20">
    <property type="entry name" value="Glycosyl hydrolase domain, family 43"/>
    <property type="match status" value="1"/>
</dbReference>
<dbReference type="GO" id="GO:0045493">
    <property type="term" value="P:xylan catabolic process"/>
    <property type="evidence" value="ECO:0007669"/>
    <property type="project" value="UniProtKB-KW"/>
</dbReference>